<feature type="region of interest" description="Disordered" evidence="1">
    <location>
        <begin position="1"/>
        <end position="35"/>
    </location>
</feature>
<dbReference type="OrthoDB" id="9770340at2"/>
<evidence type="ECO:0000256" key="1">
    <source>
        <dbReference type="SAM" id="MobiDB-lite"/>
    </source>
</evidence>
<evidence type="ECO:0000313" key="3">
    <source>
        <dbReference type="EMBL" id="KYC43164.1"/>
    </source>
</evidence>
<accession>A0A139XEN8</accession>
<feature type="compositionally biased region" description="Acidic residues" evidence="1">
    <location>
        <begin position="1"/>
        <end position="22"/>
    </location>
</feature>
<dbReference type="Proteomes" id="UP000076925">
    <property type="component" value="Unassembled WGS sequence"/>
</dbReference>
<evidence type="ECO:0000313" key="4">
    <source>
        <dbReference type="Proteomes" id="UP000076925"/>
    </source>
</evidence>
<evidence type="ECO:0000259" key="2">
    <source>
        <dbReference type="Pfam" id="PF03235"/>
    </source>
</evidence>
<dbReference type="AlphaFoldDB" id="A0A139XEN8"/>
<keyword evidence="4" id="KW-1185">Reference proteome</keyword>
<dbReference type="PANTHER" id="PTHR39639">
    <property type="entry name" value="CHROMOSOME 16, WHOLE GENOME SHOTGUN SEQUENCE"/>
    <property type="match status" value="1"/>
</dbReference>
<comment type="caution">
    <text evidence="3">The sequence shown here is derived from an EMBL/GenBank/DDBJ whole genome shotgun (WGS) entry which is preliminary data.</text>
</comment>
<gene>
    <name evidence="3" type="ORF">WA1_13785</name>
</gene>
<dbReference type="EMBL" id="ANNX02000016">
    <property type="protein sequence ID" value="KYC43164.1"/>
    <property type="molecule type" value="Genomic_DNA"/>
</dbReference>
<dbReference type="STRING" id="128403.WA1_13785"/>
<name>A0A139XEN8_9CYAN</name>
<dbReference type="Pfam" id="PF03235">
    <property type="entry name" value="GmrSD_N"/>
    <property type="match status" value="1"/>
</dbReference>
<sequence length="371" mass="43304">MDSEVQDSDVIMTDEDTAEEDRGDNGGLYPYDPTKADIDIREDPQTVFELMRKYDNGKLIIDPDFQRNLVWQLEQKSKFIESVILNFPLPPWYVNQTVEGKYLIVDGLQRTSTLHEFVNDEFKLTGLEALTKLNGYNFSELKQLPGDYQTKVEDKKLNIYIIKPSVPIKIVYDIFNRINTGGTKLERQEVRNCIFSGKSTKLLKELSEKDFFKNAIDKGISPKRMKDREVILRYLAFKIFQYENDYQGDLSDFVENAMKKINKMPNEKIEQLKKDFERVMIWTYDFFGKKNFRLPSGESRGRINIAIFDSVSYFFSLNSDEFLTAHKETIQQNFIKLLENQEYLDSVKYATSSKAKVISRFKIAQEILGSV</sequence>
<dbReference type="InterPro" id="IPR004919">
    <property type="entry name" value="GmrSD_N"/>
</dbReference>
<reference evidence="3 4" key="1">
    <citation type="journal article" date="2013" name="Genome Biol. Evol.">
        <title>Genomes of Stigonematalean cyanobacteria (subsection V) and the evolution of oxygenic photosynthesis from prokaryotes to plastids.</title>
        <authorList>
            <person name="Dagan T."/>
            <person name="Roettger M."/>
            <person name="Stucken K."/>
            <person name="Landan G."/>
            <person name="Koch R."/>
            <person name="Major P."/>
            <person name="Gould S.B."/>
            <person name="Goremykin V.V."/>
            <person name="Rippka R."/>
            <person name="Tandeau de Marsac N."/>
            <person name="Gugger M."/>
            <person name="Lockhart P.J."/>
            <person name="Allen J.F."/>
            <person name="Brune I."/>
            <person name="Maus I."/>
            <person name="Puhler A."/>
            <person name="Martin W.F."/>
        </authorList>
    </citation>
    <scope>NUCLEOTIDE SEQUENCE [LARGE SCALE GENOMIC DNA]</scope>
    <source>
        <strain evidence="3 4">PCC 7110</strain>
    </source>
</reference>
<dbReference type="PANTHER" id="PTHR39639:SF1">
    <property type="entry name" value="DUF262 DOMAIN-CONTAINING PROTEIN"/>
    <property type="match status" value="1"/>
</dbReference>
<proteinExistence type="predicted"/>
<organism evidence="3 4">
    <name type="scientific">Scytonema hofmannii PCC 7110</name>
    <dbReference type="NCBI Taxonomy" id="128403"/>
    <lineage>
        <taxon>Bacteria</taxon>
        <taxon>Bacillati</taxon>
        <taxon>Cyanobacteriota</taxon>
        <taxon>Cyanophyceae</taxon>
        <taxon>Nostocales</taxon>
        <taxon>Scytonemataceae</taxon>
        <taxon>Scytonema</taxon>
    </lineage>
</organism>
<dbReference type="RefSeq" id="WP_017747781.1">
    <property type="nucleotide sequence ID" value="NZ_KQ976354.1"/>
</dbReference>
<feature type="domain" description="GmrSD restriction endonucleases N-terminal" evidence="2">
    <location>
        <begin position="49"/>
        <end position="195"/>
    </location>
</feature>
<protein>
    <recommendedName>
        <fullName evidence="2">GmrSD restriction endonucleases N-terminal domain-containing protein</fullName>
    </recommendedName>
</protein>